<reference evidence="1 2" key="1">
    <citation type="submission" date="2022-04" db="EMBL/GenBank/DDBJ databases">
        <authorList>
            <person name="Huq M.A."/>
        </authorList>
    </citation>
    <scope>NUCLEOTIDE SEQUENCE [LARGE SCALE GENOMIC DNA]</scope>
    <source>
        <strain evidence="1 2">MAH-33</strain>
    </source>
</reference>
<sequence length="387" mass="44220">MLETAWSKGWLDRPTLDPDELIAAARKASKTGNLHDGCWRDRLNILASALEREASLNNLGRVIAHGQITAALLNRARMQALWARHPEIGEIKLQPPILIVGQMRSGSTRIQRLLACDPRLTFTRFYESWNPLPRFWGLAHADRVIRAAVALSCAHFFNPAFRHIHPTGVHHAEEEMGLQNISMFGSAFEAQWRVPSFTAAVEDADPAAAYAEFKRLLQTIAWFRRRAPSRPWLLKLPQFAQDMDAVLATFAGARVIRLHRDPQPLIASSASLVHNQMSLQSDDADARWIGQEWLRKTALRERRLNAALRRSAVPSVDVHYDAVNQDWREQIARIYKFLDMPLRPSIEQGMSRFIKGKRHKELRRHNYDLGQFGLSRMDIHQAMTEEG</sequence>
<dbReference type="Proteomes" id="UP001203512">
    <property type="component" value="Unassembled WGS sequence"/>
</dbReference>
<protein>
    <submittedName>
        <fullName evidence="1">Sulfotransferase</fullName>
    </submittedName>
</protein>
<dbReference type="InterPro" id="IPR052736">
    <property type="entry name" value="Stf3_sulfotransferase"/>
</dbReference>
<gene>
    <name evidence="1" type="ORF">MU848_04610</name>
</gene>
<accession>A0ABT0DUZ0</accession>
<dbReference type="PANTHER" id="PTHR36451">
    <property type="entry name" value="PAPS-DEPENDENT SULFOTRANSFERASE STF3"/>
    <property type="match status" value="1"/>
</dbReference>
<dbReference type="SUPFAM" id="SSF52540">
    <property type="entry name" value="P-loop containing nucleoside triphosphate hydrolases"/>
    <property type="match status" value="1"/>
</dbReference>
<proteinExistence type="predicted"/>
<dbReference type="Pfam" id="PF13469">
    <property type="entry name" value="Sulfotransfer_3"/>
    <property type="match status" value="1"/>
</dbReference>
<dbReference type="EMBL" id="JALKHS010000006">
    <property type="protein sequence ID" value="MCK0530864.1"/>
    <property type="molecule type" value="Genomic_DNA"/>
</dbReference>
<evidence type="ECO:0000313" key="1">
    <source>
        <dbReference type="EMBL" id="MCK0530864.1"/>
    </source>
</evidence>
<dbReference type="PANTHER" id="PTHR36451:SF1">
    <property type="entry name" value="OMEGA-HYDROXY-BETA-DIHYDROMENAQUINONE-9 SULFOTRANSFERASE STF3"/>
    <property type="match status" value="1"/>
</dbReference>
<evidence type="ECO:0000313" key="2">
    <source>
        <dbReference type="Proteomes" id="UP001203512"/>
    </source>
</evidence>
<comment type="caution">
    <text evidence="1">The sequence shown here is derived from an EMBL/GenBank/DDBJ whole genome shotgun (WGS) entry which is preliminary data.</text>
</comment>
<dbReference type="InterPro" id="IPR027417">
    <property type="entry name" value="P-loop_NTPase"/>
</dbReference>
<dbReference type="Gene3D" id="3.40.50.300">
    <property type="entry name" value="P-loop containing nucleotide triphosphate hydrolases"/>
    <property type="match status" value="1"/>
</dbReference>
<organism evidence="1 2">
    <name type="scientific">Sphingobium agri</name>
    <dbReference type="NCBI Taxonomy" id="2933566"/>
    <lineage>
        <taxon>Bacteria</taxon>
        <taxon>Pseudomonadati</taxon>
        <taxon>Pseudomonadota</taxon>
        <taxon>Alphaproteobacteria</taxon>
        <taxon>Sphingomonadales</taxon>
        <taxon>Sphingomonadaceae</taxon>
        <taxon>Sphingobium</taxon>
    </lineage>
</organism>
<name>A0ABT0DUZ0_9SPHN</name>
<keyword evidence="2" id="KW-1185">Reference proteome</keyword>